<protein>
    <recommendedName>
        <fullName evidence="4 5">Large ribosomal subunit protein uL4</fullName>
    </recommendedName>
</protein>
<dbReference type="InterPro" id="IPR023574">
    <property type="entry name" value="Ribosomal_uL4_dom_sf"/>
</dbReference>
<dbReference type="GO" id="GO:0005840">
    <property type="term" value="C:ribosome"/>
    <property type="evidence" value="ECO:0007669"/>
    <property type="project" value="UniProtKB-KW"/>
</dbReference>
<comment type="function">
    <text evidence="5">One of the primary rRNA binding proteins, this protein initially binds near the 5'-end of the 23S rRNA. It is important during the early stages of 50S assembly. It makes multiple contacts with different domains of the 23S rRNA in the assembled 50S subunit and ribosome.</text>
</comment>
<sequence>MEATIYNLEGKKAGVTTLPESIFGLRWNADLVKQVADSILSSRRKNIAHTKNRGEVSGGGKKPWQQKGTGRARHGSTRSPIWRHGGVAHGPRNEKNYERIVSKKMRVKALYTILAQKNRDGEIIFVEPIQIKDGKTKNAVLVLNNFPAFSKKKNAIAIALSAKNLDTERAMKNLGNILVLEARNLDPITLLQYKYLVIENPEIALKAIPKINAKS</sequence>
<comment type="similarity">
    <text evidence="1 5">Belongs to the universal ribosomal protein uL4 family.</text>
</comment>
<dbReference type="GO" id="GO:0006412">
    <property type="term" value="P:translation"/>
    <property type="evidence" value="ECO:0007669"/>
    <property type="project" value="UniProtKB-UniRule"/>
</dbReference>
<evidence type="ECO:0000313" key="8">
    <source>
        <dbReference type="Proteomes" id="UP000178612"/>
    </source>
</evidence>
<dbReference type="Proteomes" id="UP000178612">
    <property type="component" value="Unassembled WGS sequence"/>
</dbReference>
<comment type="caution">
    <text evidence="7">The sequence shown here is derived from an EMBL/GenBank/DDBJ whole genome shotgun (WGS) entry which is preliminary data.</text>
</comment>
<proteinExistence type="inferred from homology"/>
<gene>
    <name evidence="5" type="primary">rplD</name>
    <name evidence="7" type="ORF">A2758_00915</name>
</gene>
<dbReference type="InterPro" id="IPR013005">
    <property type="entry name" value="Ribosomal_uL4-like"/>
</dbReference>
<dbReference type="SUPFAM" id="SSF52166">
    <property type="entry name" value="Ribosomal protein L4"/>
    <property type="match status" value="1"/>
</dbReference>
<dbReference type="Pfam" id="PF00573">
    <property type="entry name" value="Ribosomal_L4"/>
    <property type="match status" value="1"/>
</dbReference>
<comment type="subunit">
    <text evidence="5">Part of the 50S ribosomal subunit.</text>
</comment>
<evidence type="ECO:0000256" key="6">
    <source>
        <dbReference type="SAM" id="MobiDB-lite"/>
    </source>
</evidence>
<dbReference type="GO" id="GO:0019843">
    <property type="term" value="F:rRNA binding"/>
    <property type="evidence" value="ECO:0007669"/>
    <property type="project" value="UniProtKB-UniRule"/>
</dbReference>
<dbReference type="AlphaFoldDB" id="A0A1G2T3E4"/>
<evidence type="ECO:0000256" key="1">
    <source>
        <dbReference type="ARBA" id="ARBA00010528"/>
    </source>
</evidence>
<name>A0A1G2T3E4_9BACT</name>
<dbReference type="EMBL" id="MHVJ01000011">
    <property type="protein sequence ID" value="OHA91652.1"/>
    <property type="molecule type" value="Genomic_DNA"/>
</dbReference>
<dbReference type="GO" id="GO:0003735">
    <property type="term" value="F:structural constituent of ribosome"/>
    <property type="evidence" value="ECO:0007669"/>
    <property type="project" value="InterPro"/>
</dbReference>
<evidence type="ECO:0000256" key="5">
    <source>
        <dbReference type="HAMAP-Rule" id="MF_01328"/>
    </source>
</evidence>
<comment type="function">
    <text evidence="5">Forms part of the polypeptide exit tunnel.</text>
</comment>
<dbReference type="HAMAP" id="MF_01328_B">
    <property type="entry name" value="Ribosomal_uL4_B"/>
    <property type="match status" value="1"/>
</dbReference>
<dbReference type="GO" id="GO:1990904">
    <property type="term" value="C:ribonucleoprotein complex"/>
    <property type="evidence" value="ECO:0007669"/>
    <property type="project" value="UniProtKB-KW"/>
</dbReference>
<keyword evidence="5" id="KW-0694">RNA-binding</keyword>
<keyword evidence="5" id="KW-0699">rRNA-binding</keyword>
<keyword evidence="3 5" id="KW-0687">Ribonucleoprotein</keyword>
<organism evidence="7 8">
    <name type="scientific">Candidatus Zambryskibacteria bacterium RIFCSPHIGHO2_01_FULL_49_18</name>
    <dbReference type="NCBI Taxonomy" id="1802740"/>
    <lineage>
        <taxon>Bacteria</taxon>
        <taxon>Candidatus Zambryskiibacteriota</taxon>
    </lineage>
</organism>
<dbReference type="Gene3D" id="3.40.1370.10">
    <property type="match status" value="1"/>
</dbReference>
<dbReference type="PANTHER" id="PTHR10746">
    <property type="entry name" value="50S RIBOSOMAL PROTEIN L4"/>
    <property type="match status" value="1"/>
</dbReference>
<evidence type="ECO:0000256" key="4">
    <source>
        <dbReference type="ARBA" id="ARBA00035244"/>
    </source>
</evidence>
<dbReference type="NCBIfam" id="TIGR03953">
    <property type="entry name" value="rplD_bact"/>
    <property type="match status" value="1"/>
</dbReference>
<evidence type="ECO:0000256" key="2">
    <source>
        <dbReference type="ARBA" id="ARBA00022980"/>
    </source>
</evidence>
<keyword evidence="2 5" id="KW-0689">Ribosomal protein</keyword>
<evidence type="ECO:0000313" key="7">
    <source>
        <dbReference type="EMBL" id="OHA91652.1"/>
    </source>
</evidence>
<dbReference type="PANTHER" id="PTHR10746:SF6">
    <property type="entry name" value="LARGE RIBOSOMAL SUBUNIT PROTEIN UL4M"/>
    <property type="match status" value="1"/>
</dbReference>
<dbReference type="InterPro" id="IPR002136">
    <property type="entry name" value="Ribosomal_uL4"/>
</dbReference>
<reference evidence="7 8" key="1">
    <citation type="journal article" date="2016" name="Nat. Commun.">
        <title>Thousands of microbial genomes shed light on interconnected biogeochemical processes in an aquifer system.</title>
        <authorList>
            <person name="Anantharaman K."/>
            <person name="Brown C.T."/>
            <person name="Hug L.A."/>
            <person name="Sharon I."/>
            <person name="Castelle C.J."/>
            <person name="Probst A.J."/>
            <person name="Thomas B.C."/>
            <person name="Singh A."/>
            <person name="Wilkins M.J."/>
            <person name="Karaoz U."/>
            <person name="Brodie E.L."/>
            <person name="Williams K.H."/>
            <person name="Hubbard S.S."/>
            <person name="Banfield J.F."/>
        </authorList>
    </citation>
    <scope>NUCLEOTIDE SEQUENCE [LARGE SCALE GENOMIC DNA]</scope>
</reference>
<accession>A0A1G2T3E4</accession>
<evidence type="ECO:0000256" key="3">
    <source>
        <dbReference type="ARBA" id="ARBA00023274"/>
    </source>
</evidence>
<feature type="region of interest" description="Disordered" evidence="6">
    <location>
        <begin position="46"/>
        <end position="89"/>
    </location>
</feature>